<accession>A0ACD5HPV7</accession>
<dbReference type="Proteomes" id="UP000271650">
    <property type="component" value="Chromosome"/>
</dbReference>
<sequence length="168" mass="18181">MRARPALILHISSDALGEGVPLPSRMQARRAILAALQAPSPRLEAGRCAEISLRFVDNAAMAALNAAFRGKDAPTNCLSFPQPSLPAIFRRDLLGDMAVAPAVVAREAAEQGKGLLDHYRHLLIHSTLHLLGYDHQNEAEAAEMEALECRFLAEMGVADPYVQPAVHE</sequence>
<gene>
    <name evidence="1" type="primary">ybeY</name>
    <name evidence="1" type="ORF">EC580_001800</name>
</gene>
<organism evidence="1 2">
    <name type="scientific">Acidithiobacillus sulfuriphilus</name>
    <dbReference type="NCBI Taxonomy" id="1867749"/>
    <lineage>
        <taxon>Bacteria</taxon>
        <taxon>Pseudomonadati</taxon>
        <taxon>Pseudomonadota</taxon>
        <taxon>Acidithiobacillia</taxon>
        <taxon>Acidithiobacillales</taxon>
        <taxon>Acidithiobacillaceae</taxon>
        <taxon>Acidithiobacillus</taxon>
    </lineage>
</organism>
<reference evidence="1 2" key="1">
    <citation type="journal article" date="2019" name="Int. J. Syst. Evol. Microbiol.">
        <title>Acidithiobacillus sulfuriphilus sp. nov.: an extremely acidophilic sulfur-oxidizing chemolithotroph isolated from a neutral pH environment.</title>
        <authorList>
            <person name="Falagan C."/>
            <person name="Moya-Beltran A."/>
            <person name="Castro M."/>
            <person name="Quatrini R."/>
            <person name="Johnson D.B."/>
        </authorList>
    </citation>
    <scope>NUCLEOTIDE SEQUENCE [LARGE SCALE GENOMIC DNA]</scope>
    <source>
        <strain evidence="1 2">CJ-2</strain>
    </source>
</reference>
<evidence type="ECO:0000313" key="1">
    <source>
        <dbReference type="EMBL" id="XRI77434.1"/>
    </source>
</evidence>
<protein>
    <submittedName>
        <fullName evidence="1">rRNA maturation RNase YbeY</fullName>
    </submittedName>
</protein>
<keyword evidence="2" id="KW-1185">Reference proteome</keyword>
<evidence type="ECO:0000313" key="2">
    <source>
        <dbReference type="Proteomes" id="UP000271650"/>
    </source>
</evidence>
<dbReference type="EMBL" id="CP127527">
    <property type="protein sequence ID" value="XRI77434.1"/>
    <property type="molecule type" value="Genomic_DNA"/>
</dbReference>
<proteinExistence type="predicted"/>
<name>A0ACD5HPV7_9PROT</name>